<dbReference type="Pfam" id="PF07963">
    <property type="entry name" value="N_methyl"/>
    <property type="match status" value="1"/>
</dbReference>
<dbReference type="AlphaFoldDB" id="A0A518CAZ6"/>
<gene>
    <name evidence="3" type="primary">xcpT_9</name>
    <name evidence="3" type="ORF">Pan97_34470</name>
</gene>
<dbReference type="PANTHER" id="PTHR30093">
    <property type="entry name" value="GENERAL SECRETION PATHWAY PROTEIN G"/>
    <property type="match status" value="1"/>
</dbReference>
<dbReference type="Gene3D" id="3.30.700.10">
    <property type="entry name" value="Glycoprotein, Type 4 Pilin"/>
    <property type="match status" value="1"/>
</dbReference>
<evidence type="ECO:0000313" key="3">
    <source>
        <dbReference type="EMBL" id="QDU76398.1"/>
    </source>
</evidence>
<dbReference type="OrthoDB" id="283383at2"/>
<dbReference type="InterPro" id="IPR045584">
    <property type="entry name" value="Pilin-like"/>
</dbReference>
<dbReference type="EMBL" id="CP036289">
    <property type="protein sequence ID" value="QDU76398.1"/>
    <property type="molecule type" value="Genomic_DNA"/>
</dbReference>
<dbReference type="NCBIfam" id="TIGR02532">
    <property type="entry name" value="IV_pilin_GFxxxE"/>
    <property type="match status" value="1"/>
</dbReference>
<dbReference type="InterPro" id="IPR000983">
    <property type="entry name" value="Bac_GSPG_pilin"/>
</dbReference>
<keyword evidence="4" id="KW-1185">Reference proteome</keyword>
<feature type="transmembrane region" description="Helical" evidence="2">
    <location>
        <begin position="12"/>
        <end position="35"/>
    </location>
</feature>
<dbReference type="PRINTS" id="PR00813">
    <property type="entry name" value="BCTERIALGSPG"/>
</dbReference>
<protein>
    <submittedName>
        <fullName evidence="3">Type II secretion system protein G</fullName>
    </submittedName>
</protein>
<keyword evidence="2" id="KW-0472">Membrane</keyword>
<dbReference type="KEGG" id="bvo:Pan97_34470"/>
<organism evidence="3 4">
    <name type="scientific">Bremerella volcania</name>
    <dbReference type="NCBI Taxonomy" id="2527984"/>
    <lineage>
        <taxon>Bacteria</taxon>
        <taxon>Pseudomonadati</taxon>
        <taxon>Planctomycetota</taxon>
        <taxon>Planctomycetia</taxon>
        <taxon>Pirellulales</taxon>
        <taxon>Pirellulaceae</taxon>
        <taxon>Bremerella</taxon>
    </lineage>
</organism>
<proteinExistence type="predicted"/>
<dbReference type="RefSeq" id="WP_144974481.1">
    <property type="nucleotide sequence ID" value="NZ_CP036289.1"/>
</dbReference>
<accession>A0A518CAZ6</accession>
<evidence type="ECO:0000313" key="4">
    <source>
        <dbReference type="Proteomes" id="UP000318626"/>
    </source>
</evidence>
<sequence length="313" mass="34188">MTSRPRACHRGFTLVELLVVITIIGILAGLALVGIRTAVVAAQNAAMKVEVANIAQALDLYKQDNGAYPPDGNTIVLTATQRTTALNRHLQKIFPQRNSGTDVFDTSTSTGRDYIKQIAEDTGIIRDGAWDGAMDTDAYNFAALDPTEAYVLFLMGFSPDVENPITGTGERTPIFEFDETRLTDEDDDGWWSYHPKFTEAEYVYFNAKTYDDGTNVAEYDFTSDPGLADGIARPYGTINANGDFAWAEDGKFQLICAGLDGHFGSYTDPDEMKMYPSGTTQSVASTSVAYSLEDFDNIVNFGEAATLESDTDL</sequence>
<dbReference type="SUPFAM" id="SSF54523">
    <property type="entry name" value="Pili subunits"/>
    <property type="match status" value="1"/>
</dbReference>
<dbReference type="GO" id="GO:0015628">
    <property type="term" value="P:protein secretion by the type II secretion system"/>
    <property type="evidence" value="ECO:0007669"/>
    <property type="project" value="InterPro"/>
</dbReference>
<keyword evidence="2" id="KW-0812">Transmembrane</keyword>
<dbReference type="PROSITE" id="PS00409">
    <property type="entry name" value="PROKAR_NTER_METHYL"/>
    <property type="match status" value="1"/>
</dbReference>
<keyword evidence="2" id="KW-1133">Transmembrane helix</keyword>
<name>A0A518CAZ6_9BACT</name>
<keyword evidence="1" id="KW-0488">Methylation</keyword>
<evidence type="ECO:0000256" key="1">
    <source>
        <dbReference type="ARBA" id="ARBA00022481"/>
    </source>
</evidence>
<dbReference type="InterPro" id="IPR012902">
    <property type="entry name" value="N_methyl_site"/>
</dbReference>
<dbReference type="Proteomes" id="UP000318626">
    <property type="component" value="Chromosome"/>
</dbReference>
<dbReference type="GO" id="GO:0015627">
    <property type="term" value="C:type II protein secretion system complex"/>
    <property type="evidence" value="ECO:0007669"/>
    <property type="project" value="InterPro"/>
</dbReference>
<reference evidence="4" key="1">
    <citation type="submission" date="2019-02" db="EMBL/GenBank/DDBJ databases">
        <title>Deep-cultivation of Planctomycetes and their phenomic and genomic characterization uncovers novel biology.</title>
        <authorList>
            <person name="Wiegand S."/>
            <person name="Jogler M."/>
            <person name="Boedeker C."/>
            <person name="Pinto D."/>
            <person name="Vollmers J."/>
            <person name="Rivas-Marin E."/>
            <person name="Kohn T."/>
            <person name="Peeters S.H."/>
            <person name="Heuer A."/>
            <person name="Rast P."/>
            <person name="Oberbeckmann S."/>
            <person name="Bunk B."/>
            <person name="Jeske O."/>
            <person name="Meyerdierks A."/>
            <person name="Storesund J.E."/>
            <person name="Kallscheuer N."/>
            <person name="Luecker S."/>
            <person name="Lage O.M."/>
            <person name="Pohl T."/>
            <person name="Merkel B.J."/>
            <person name="Hornburger P."/>
            <person name="Mueller R.-W."/>
            <person name="Bruemmer F."/>
            <person name="Labrenz M."/>
            <person name="Spormann A.M."/>
            <person name="Op den Camp H."/>
            <person name="Overmann J."/>
            <person name="Amann R."/>
            <person name="Jetten M.S.M."/>
            <person name="Mascher T."/>
            <person name="Medema M.H."/>
            <person name="Devos D.P."/>
            <person name="Kaster A.-K."/>
            <person name="Ovreas L."/>
            <person name="Rohde M."/>
            <person name="Galperin M.Y."/>
            <person name="Jogler C."/>
        </authorList>
    </citation>
    <scope>NUCLEOTIDE SEQUENCE [LARGE SCALE GENOMIC DNA]</scope>
    <source>
        <strain evidence="4">Pan97</strain>
    </source>
</reference>
<evidence type="ECO:0000256" key="2">
    <source>
        <dbReference type="SAM" id="Phobius"/>
    </source>
</evidence>